<keyword evidence="3" id="KW-1185">Reference proteome</keyword>
<organism evidence="2 3">
    <name type="scientific">Trichomalopsis sarcophagae</name>
    <dbReference type="NCBI Taxonomy" id="543379"/>
    <lineage>
        <taxon>Eukaryota</taxon>
        <taxon>Metazoa</taxon>
        <taxon>Ecdysozoa</taxon>
        <taxon>Arthropoda</taxon>
        <taxon>Hexapoda</taxon>
        <taxon>Insecta</taxon>
        <taxon>Pterygota</taxon>
        <taxon>Neoptera</taxon>
        <taxon>Endopterygota</taxon>
        <taxon>Hymenoptera</taxon>
        <taxon>Apocrita</taxon>
        <taxon>Proctotrupomorpha</taxon>
        <taxon>Chalcidoidea</taxon>
        <taxon>Pteromalidae</taxon>
        <taxon>Pteromalinae</taxon>
        <taxon>Trichomalopsis</taxon>
    </lineage>
</organism>
<feature type="compositionally biased region" description="Polar residues" evidence="1">
    <location>
        <begin position="46"/>
        <end position="55"/>
    </location>
</feature>
<comment type="caution">
    <text evidence="2">The sequence shown here is derived from an EMBL/GenBank/DDBJ whole genome shotgun (WGS) entry which is preliminary data.</text>
</comment>
<dbReference type="EMBL" id="NNAY01000001">
    <property type="protein sequence ID" value="OXU32299.1"/>
    <property type="molecule type" value="Genomic_DNA"/>
</dbReference>
<gene>
    <name evidence="2" type="ORF">TSAR_008446</name>
</gene>
<accession>A0A232FP46</accession>
<dbReference type="AlphaFoldDB" id="A0A232FP46"/>
<reference evidence="2 3" key="1">
    <citation type="journal article" date="2017" name="Curr. Biol.">
        <title>The Evolution of Venom by Co-option of Single-Copy Genes.</title>
        <authorList>
            <person name="Martinson E.O."/>
            <person name="Mrinalini"/>
            <person name="Kelkar Y.D."/>
            <person name="Chang C.H."/>
            <person name="Werren J.H."/>
        </authorList>
    </citation>
    <scope>NUCLEOTIDE SEQUENCE [LARGE SCALE GENOMIC DNA]</scope>
    <source>
        <strain evidence="2 3">Alberta</strain>
        <tissue evidence="2">Whole body</tissue>
    </source>
</reference>
<name>A0A232FP46_9HYME</name>
<proteinExistence type="predicted"/>
<evidence type="ECO:0000256" key="1">
    <source>
        <dbReference type="SAM" id="MobiDB-lite"/>
    </source>
</evidence>
<feature type="non-terminal residue" evidence="2">
    <location>
        <position position="1"/>
    </location>
</feature>
<protein>
    <submittedName>
        <fullName evidence="2">Uncharacterized protein</fullName>
    </submittedName>
</protein>
<evidence type="ECO:0000313" key="2">
    <source>
        <dbReference type="EMBL" id="OXU32299.1"/>
    </source>
</evidence>
<dbReference type="Proteomes" id="UP000215335">
    <property type="component" value="Unassembled WGS sequence"/>
</dbReference>
<sequence length="103" mass="11558">SRSQLSRTDVSSLLIYPSVKGWSEVGRRNAAPKMKSNINGIRKSKQSNVRQSSELPCTPPKSARNNSYAGFLDPRRSVTTYRWLNHIAKMKSVPTARNKPQDA</sequence>
<feature type="region of interest" description="Disordered" evidence="1">
    <location>
        <begin position="36"/>
        <end position="70"/>
    </location>
</feature>
<evidence type="ECO:0000313" key="3">
    <source>
        <dbReference type="Proteomes" id="UP000215335"/>
    </source>
</evidence>